<sequence>MAKRKIGAGANHSTALGDITNGELYYIFKVKMKTRVMTSLLRSGKKEAERKRQYRARKKDEVENSVPSQQNDPTPLSAISQS</sequence>
<organism evidence="2 3">
    <name type="scientific">Eragrostis curvula</name>
    <name type="common">weeping love grass</name>
    <dbReference type="NCBI Taxonomy" id="38414"/>
    <lineage>
        <taxon>Eukaryota</taxon>
        <taxon>Viridiplantae</taxon>
        <taxon>Streptophyta</taxon>
        <taxon>Embryophyta</taxon>
        <taxon>Tracheophyta</taxon>
        <taxon>Spermatophyta</taxon>
        <taxon>Magnoliopsida</taxon>
        <taxon>Liliopsida</taxon>
        <taxon>Poales</taxon>
        <taxon>Poaceae</taxon>
        <taxon>PACMAD clade</taxon>
        <taxon>Chloridoideae</taxon>
        <taxon>Eragrostideae</taxon>
        <taxon>Eragrostidinae</taxon>
        <taxon>Eragrostis</taxon>
    </lineage>
</organism>
<comment type="caution">
    <text evidence="2">The sequence shown here is derived from an EMBL/GenBank/DDBJ whole genome shotgun (WGS) entry which is preliminary data.</text>
</comment>
<dbReference type="Proteomes" id="UP000324897">
    <property type="component" value="Chromosome 3"/>
</dbReference>
<name>A0A5J9TH92_9POAL</name>
<keyword evidence="3" id="KW-1185">Reference proteome</keyword>
<reference evidence="2 3" key="1">
    <citation type="journal article" date="2019" name="Sci. Rep.">
        <title>A high-quality genome of Eragrostis curvula grass provides insights into Poaceae evolution and supports new strategies to enhance forage quality.</title>
        <authorList>
            <person name="Carballo J."/>
            <person name="Santos B.A.C.M."/>
            <person name="Zappacosta D."/>
            <person name="Garbus I."/>
            <person name="Selva J.P."/>
            <person name="Gallo C.A."/>
            <person name="Diaz A."/>
            <person name="Albertini E."/>
            <person name="Caccamo M."/>
            <person name="Echenique V."/>
        </authorList>
    </citation>
    <scope>NUCLEOTIDE SEQUENCE [LARGE SCALE GENOMIC DNA]</scope>
    <source>
        <strain evidence="3">cv. Victoria</strain>
        <tissue evidence="2">Leaf</tissue>
    </source>
</reference>
<gene>
    <name evidence="2" type="ORF">EJB05_44286</name>
</gene>
<protein>
    <submittedName>
        <fullName evidence="2">Uncharacterized protein</fullName>
    </submittedName>
</protein>
<feature type="compositionally biased region" description="Polar residues" evidence="1">
    <location>
        <begin position="65"/>
        <end position="82"/>
    </location>
</feature>
<evidence type="ECO:0000313" key="2">
    <source>
        <dbReference type="EMBL" id="TVU10740.1"/>
    </source>
</evidence>
<feature type="non-terminal residue" evidence="2">
    <location>
        <position position="1"/>
    </location>
</feature>
<dbReference type="AlphaFoldDB" id="A0A5J9TH92"/>
<accession>A0A5J9TH92</accession>
<dbReference type="EMBL" id="RWGY01000039">
    <property type="protein sequence ID" value="TVU10740.1"/>
    <property type="molecule type" value="Genomic_DNA"/>
</dbReference>
<evidence type="ECO:0000256" key="1">
    <source>
        <dbReference type="SAM" id="MobiDB-lite"/>
    </source>
</evidence>
<feature type="region of interest" description="Disordered" evidence="1">
    <location>
        <begin position="42"/>
        <end position="82"/>
    </location>
</feature>
<proteinExistence type="predicted"/>
<dbReference type="Gramene" id="TVU10740">
    <property type="protein sequence ID" value="TVU10740"/>
    <property type="gene ID" value="EJB05_44286"/>
</dbReference>
<evidence type="ECO:0000313" key="3">
    <source>
        <dbReference type="Proteomes" id="UP000324897"/>
    </source>
</evidence>